<name>A0A0G3BD03_9BURK</name>
<dbReference type="KEGG" id="pbh:AAW51_0536"/>
<feature type="transmembrane region" description="Helical" evidence="7">
    <location>
        <begin position="38"/>
        <end position="60"/>
    </location>
</feature>
<keyword evidence="3" id="KW-1003">Cell membrane</keyword>
<evidence type="ECO:0000256" key="7">
    <source>
        <dbReference type="SAM" id="Phobius"/>
    </source>
</evidence>
<dbReference type="GO" id="GO:0005886">
    <property type="term" value="C:plasma membrane"/>
    <property type="evidence" value="ECO:0007669"/>
    <property type="project" value="UniProtKB-SubCell"/>
</dbReference>
<dbReference type="GO" id="GO:0000041">
    <property type="term" value="P:transition metal ion transport"/>
    <property type="evidence" value="ECO:0007669"/>
    <property type="project" value="InterPro"/>
</dbReference>
<organism evidence="8 9">
    <name type="scientific">Caldimonas brevitalea</name>
    <dbReference type="NCBI Taxonomy" id="413882"/>
    <lineage>
        <taxon>Bacteria</taxon>
        <taxon>Pseudomonadati</taxon>
        <taxon>Pseudomonadota</taxon>
        <taxon>Betaproteobacteria</taxon>
        <taxon>Burkholderiales</taxon>
        <taxon>Sphaerotilaceae</taxon>
        <taxon>Caldimonas</taxon>
    </lineage>
</organism>
<keyword evidence="9" id="KW-1185">Reference proteome</keyword>
<feature type="transmembrane region" description="Helical" evidence="7">
    <location>
        <begin position="12"/>
        <end position="32"/>
    </location>
</feature>
<evidence type="ECO:0000256" key="1">
    <source>
        <dbReference type="ARBA" id="ARBA00004651"/>
    </source>
</evidence>
<dbReference type="Proteomes" id="UP000035352">
    <property type="component" value="Chromosome"/>
</dbReference>
<accession>A0A0G3BD03</accession>
<feature type="transmembrane region" description="Helical" evidence="7">
    <location>
        <begin position="141"/>
        <end position="159"/>
    </location>
</feature>
<evidence type="ECO:0000313" key="8">
    <source>
        <dbReference type="EMBL" id="AKJ27227.1"/>
    </source>
</evidence>
<reference evidence="8 9" key="1">
    <citation type="submission" date="2015-05" db="EMBL/GenBank/DDBJ databases">
        <authorList>
            <person name="Tang B."/>
            <person name="Yu Y."/>
        </authorList>
    </citation>
    <scope>NUCLEOTIDE SEQUENCE [LARGE SCALE GENOMIC DNA]</scope>
    <source>
        <strain evidence="8 9">DSM 7029</strain>
    </source>
</reference>
<feature type="transmembrane region" description="Helical" evidence="7">
    <location>
        <begin position="72"/>
        <end position="95"/>
    </location>
</feature>
<evidence type="ECO:0000256" key="2">
    <source>
        <dbReference type="ARBA" id="ARBA00022448"/>
    </source>
</evidence>
<keyword evidence="5 7" id="KW-1133">Transmembrane helix</keyword>
<dbReference type="OrthoDB" id="4710659at2"/>
<feature type="transmembrane region" description="Helical" evidence="7">
    <location>
        <begin position="101"/>
        <end position="120"/>
    </location>
</feature>
<dbReference type="PATRIC" id="fig|413882.6.peg.571"/>
<evidence type="ECO:0000256" key="3">
    <source>
        <dbReference type="ARBA" id="ARBA00022475"/>
    </source>
</evidence>
<evidence type="ECO:0000256" key="6">
    <source>
        <dbReference type="ARBA" id="ARBA00023136"/>
    </source>
</evidence>
<sequence length="209" mass="22544">MHIEPGTLASSKLMIASVVATGLLATHAPALLTQPRMWLRTALAAAFFSLFMQAFHLPVGPSELHFVGAMPIYLAFGLLPTLFGFGLGLLMQGLLFEPADLVHLSVNFLSLAVPLLMVHLTRSPSAAQPTWTDVLKLDARYYAGVTSMVGFWLAIGEVATPVHEWLRFAASYAAVVALEPVVTLAVLASIRRVGHRRWAAACFAPLAVR</sequence>
<dbReference type="Pfam" id="PF01891">
    <property type="entry name" value="CbiM"/>
    <property type="match status" value="1"/>
</dbReference>
<proteinExistence type="predicted"/>
<dbReference type="Gene3D" id="1.10.1760.20">
    <property type="match status" value="1"/>
</dbReference>
<evidence type="ECO:0000256" key="5">
    <source>
        <dbReference type="ARBA" id="ARBA00022989"/>
    </source>
</evidence>
<evidence type="ECO:0000313" key="9">
    <source>
        <dbReference type="Proteomes" id="UP000035352"/>
    </source>
</evidence>
<dbReference type="InterPro" id="IPR002751">
    <property type="entry name" value="CbiM/NikMN"/>
</dbReference>
<gene>
    <name evidence="8" type="ORF">AAW51_0536</name>
</gene>
<dbReference type="RefSeq" id="WP_047193379.1">
    <property type="nucleotide sequence ID" value="NZ_CP011371.1"/>
</dbReference>
<keyword evidence="2" id="KW-0813">Transport</keyword>
<dbReference type="STRING" id="413882.AAW51_0536"/>
<evidence type="ECO:0000256" key="4">
    <source>
        <dbReference type="ARBA" id="ARBA00022692"/>
    </source>
</evidence>
<keyword evidence="6 7" id="KW-0472">Membrane</keyword>
<feature type="transmembrane region" description="Helical" evidence="7">
    <location>
        <begin position="165"/>
        <end position="188"/>
    </location>
</feature>
<comment type="subcellular location">
    <subcellularLocation>
        <location evidence="1">Cell membrane</location>
        <topology evidence="1">Multi-pass membrane protein</topology>
    </subcellularLocation>
</comment>
<dbReference type="EMBL" id="CP011371">
    <property type="protein sequence ID" value="AKJ27227.1"/>
    <property type="molecule type" value="Genomic_DNA"/>
</dbReference>
<dbReference type="AlphaFoldDB" id="A0A0G3BD03"/>
<protein>
    <submittedName>
        <fullName evidence="8">Cobalamin biosynthesis protein CbiM</fullName>
    </submittedName>
</protein>
<keyword evidence="4 7" id="KW-0812">Transmembrane</keyword>